<dbReference type="Gene3D" id="3.90.1200.10">
    <property type="match status" value="1"/>
</dbReference>
<proteinExistence type="predicted"/>
<dbReference type="EMBL" id="JAWHQM010000024">
    <property type="protein sequence ID" value="KAK5632414.1"/>
    <property type="molecule type" value="Genomic_DNA"/>
</dbReference>
<evidence type="ECO:0000313" key="2">
    <source>
        <dbReference type="EMBL" id="KAK5632414.1"/>
    </source>
</evidence>
<dbReference type="InterPro" id="IPR002575">
    <property type="entry name" value="Aminoglycoside_PTrfase"/>
</dbReference>
<dbReference type="AlphaFoldDB" id="A0AAN7UWI0"/>
<accession>A0AAN7UWI0</accession>
<keyword evidence="3" id="KW-1185">Reference proteome</keyword>
<dbReference type="InterPro" id="IPR051678">
    <property type="entry name" value="AGP_Transferase"/>
</dbReference>
<protein>
    <recommendedName>
        <fullName evidence="1">Aminoglycoside phosphotransferase domain-containing protein</fullName>
    </recommendedName>
</protein>
<reference evidence="2 3" key="1">
    <citation type="submission" date="2023-10" db="EMBL/GenBank/DDBJ databases">
        <title>Draft genome sequence of Xylaria bambusicola isolate GMP-LS, the root and basal stem rot pathogen of sugarcane in Indonesia.</title>
        <authorList>
            <person name="Selvaraj P."/>
            <person name="Muralishankar V."/>
            <person name="Muruganantham S."/>
            <person name="Sp S."/>
            <person name="Haryani S."/>
            <person name="Lau K.J.X."/>
            <person name="Naqvi N.I."/>
        </authorList>
    </citation>
    <scope>NUCLEOTIDE SEQUENCE [LARGE SCALE GENOMIC DNA]</scope>
    <source>
        <strain evidence="2">GMP-LS</strain>
    </source>
</reference>
<feature type="domain" description="Aminoglycoside phosphotransferase" evidence="1">
    <location>
        <begin position="2"/>
        <end position="183"/>
    </location>
</feature>
<dbReference type="PANTHER" id="PTHR21310">
    <property type="entry name" value="AMINOGLYCOSIDE PHOSPHOTRANSFERASE-RELATED-RELATED"/>
    <property type="match status" value="1"/>
</dbReference>
<dbReference type="CDD" id="cd05120">
    <property type="entry name" value="APH_ChoK_like"/>
    <property type="match status" value="1"/>
</dbReference>
<dbReference type="Proteomes" id="UP001305414">
    <property type="component" value="Unassembled WGS sequence"/>
</dbReference>
<gene>
    <name evidence="2" type="ORF">RRF57_008128</name>
</gene>
<organism evidence="2 3">
    <name type="scientific">Xylaria bambusicola</name>
    <dbReference type="NCBI Taxonomy" id="326684"/>
    <lineage>
        <taxon>Eukaryota</taxon>
        <taxon>Fungi</taxon>
        <taxon>Dikarya</taxon>
        <taxon>Ascomycota</taxon>
        <taxon>Pezizomycotina</taxon>
        <taxon>Sordariomycetes</taxon>
        <taxon>Xylariomycetidae</taxon>
        <taxon>Xylariales</taxon>
        <taxon>Xylariaceae</taxon>
        <taxon>Xylaria</taxon>
    </lineage>
</organism>
<dbReference type="PANTHER" id="PTHR21310:SF15">
    <property type="entry name" value="AMINOGLYCOSIDE PHOSPHOTRANSFERASE DOMAIN-CONTAINING PROTEIN"/>
    <property type="match status" value="1"/>
</dbReference>
<sequence length="191" mass="21890">MEYHSLAYLQKKLPSFPAPNPHGLIHMGIFHLLFMSLIPGRDLEHVWPELNDAQKQGISRQIDNLLSNLRSLPLPSAPPGGVEGDGCIDRRRSPRTNPEPILNPEQFRDFIFTGSRATSVYTSLLRELLPTPARCVFTHGDIRPANIMMEIDSNGRWRFSGIIDWESSAFYPEYWESVKMMNNLTHIEKFD</sequence>
<dbReference type="InterPro" id="IPR011009">
    <property type="entry name" value="Kinase-like_dom_sf"/>
</dbReference>
<dbReference type="Pfam" id="PF01636">
    <property type="entry name" value="APH"/>
    <property type="match status" value="1"/>
</dbReference>
<name>A0AAN7UWI0_9PEZI</name>
<comment type="caution">
    <text evidence="2">The sequence shown here is derived from an EMBL/GenBank/DDBJ whole genome shotgun (WGS) entry which is preliminary data.</text>
</comment>
<dbReference type="SUPFAM" id="SSF56112">
    <property type="entry name" value="Protein kinase-like (PK-like)"/>
    <property type="match status" value="1"/>
</dbReference>
<evidence type="ECO:0000259" key="1">
    <source>
        <dbReference type="Pfam" id="PF01636"/>
    </source>
</evidence>
<evidence type="ECO:0000313" key="3">
    <source>
        <dbReference type="Proteomes" id="UP001305414"/>
    </source>
</evidence>